<gene>
    <name evidence="3" type="ORF">HJC23_008358</name>
</gene>
<comment type="caution">
    <text evidence="3">The sequence shown here is derived from an EMBL/GenBank/DDBJ whole genome shotgun (WGS) entry which is preliminary data.</text>
</comment>
<sequence length="209" mass="23906">MVHPRRLLPTHRLSFVLAFATILSTTIFKQADRASHVVHGWIPRGGHNMNIHGHPRRMVQSSTMFMKKRGKKKGRKNSKSDRDQRDGEDITSDILLSSDYEVTNGVVSRLEAMYGMDTFRIKGQDWILDSAKLPGQTKNGQRASIILEDWIGMADGLCLDDCCGDECDEQCDIPEDYKRFTRTDAPKVDVMSFLGIRRPEPLRVQRDWD</sequence>
<reference evidence="3 4" key="1">
    <citation type="journal article" date="2020" name="G3 (Bethesda)">
        <title>Improved Reference Genome for Cyclotella cryptica CCMP332, a Model for Cell Wall Morphogenesis, Salinity Adaptation, and Lipid Production in Diatoms (Bacillariophyta).</title>
        <authorList>
            <person name="Roberts W.R."/>
            <person name="Downey K.M."/>
            <person name="Ruck E.C."/>
            <person name="Traller J.C."/>
            <person name="Alverson A.J."/>
        </authorList>
    </citation>
    <scope>NUCLEOTIDE SEQUENCE [LARGE SCALE GENOMIC DNA]</scope>
    <source>
        <strain evidence="3 4">CCMP332</strain>
    </source>
</reference>
<dbReference type="Proteomes" id="UP001516023">
    <property type="component" value="Unassembled WGS sequence"/>
</dbReference>
<proteinExistence type="predicted"/>
<dbReference type="AlphaFoldDB" id="A0ABD3Q4X6"/>
<keyword evidence="2" id="KW-0732">Signal</keyword>
<keyword evidence="4" id="KW-1185">Reference proteome</keyword>
<feature type="compositionally biased region" description="Basic and acidic residues" evidence="1">
    <location>
        <begin position="78"/>
        <end position="88"/>
    </location>
</feature>
<evidence type="ECO:0000256" key="1">
    <source>
        <dbReference type="SAM" id="MobiDB-lite"/>
    </source>
</evidence>
<evidence type="ECO:0000313" key="4">
    <source>
        <dbReference type="Proteomes" id="UP001516023"/>
    </source>
</evidence>
<name>A0ABD3Q4X6_9STRA</name>
<protein>
    <submittedName>
        <fullName evidence="3">Uncharacterized protein</fullName>
    </submittedName>
</protein>
<accession>A0ABD3Q4X6</accession>
<feature type="region of interest" description="Disordered" evidence="1">
    <location>
        <begin position="62"/>
        <end position="88"/>
    </location>
</feature>
<feature type="chain" id="PRO_5044781971" evidence="2">
    <location>
        <begin position="32"/>
        <end position="209"/>
    </location>
</feature>
<feature type="compositionally biased region" description="Basic residues" evidence="1">
    <location>
        <begin position="66"/>
        <end position="77"/>
    </location>
</feature>
<feature type="signal peptide" evidence="2">
    <location>
        <begin position="1"/>
        <end position="31"/>
    </location>
</feature>
<organism evidence="3 4">
    <name type="scientific">Cyclotella cryptica</name>
    <dbReference type="NCBI Taxonomy" id="29204"/>
    <lineage>
        <taxon>Eukaryota</taxon>
        <taxon>Sar</taxon>
        <taxon>Stramenopiles</taxon>
        <taxon>Ochrophyta</taxon>
        <taxon>Bacillariophyta</taxon>
        <taxon>Coscinodiscophyceae</taxon>
        <taxon>Thalassiosirophycidae</taxon>
        <taxon>Stephanodiscales</taxon>
        <taxon>Stephanodiscaceae</taxon>
        <taxon>Cyclotella</taxon>
    </lineage>
</organism>
<dbReference type="EMBL" id="JABMIG020000073">
    <property type="protein sequence ID" value="KAL3795273.1"/>
    <property type="molecule type" value="Genomic_DNA"/>
</dbReference>
<evidence type="ECO:0000313" key="3">
    <source>
        <dbReference type="EMBL" id="KAL3795273.1"/>
    </source>
</evidence>
<evidence type="ECO:0000256" key="2">
    <source>
        <dbReference type="SAM" id="SignalP"/>
    </source>
</evidence>